<dbReference type="PANTHER" id="PTHR12466">
    <property type="entry name" value="CDC73 DOMAIN PROTEIN"/>
    <property type="match status" value="1"/>
</dbReference>
<evidence type="ECO:0000313" key="3">
    <source>
        <dbReference type="Proteomes" id="UP000515908"/>
    </source>
</evidence>
<evidence type="ECO:0000256" key="1">
    <source>
        <dbReference type="SAM" id="MobiDB-lite"/>
    </source>
</evidence>
<dbReference type="OrthoDB" id="2186602at2759"/>
<name>A0A7G2C2J8_9TRYP</name>
<sequence length="171" mass="20053">MLIDDPEKFLSEHNNNHNNNNTAPQWSHVCACMTTGKESQFASWFPEEVRRRSASQLHHQKKKNKRRRGEGNEEEGTAQWILSINRLPTDKRTCRPSLLFSLIKGFLPYFEEDKVPPAVGEWRVEPLKLSRSTLRQYSHVAAASTLWEQLYTFLDHHPFFKEYTVPEKRTA</sequence>
<dbReference type="VEuPathDB" id="TriTrypDB:ADEAN_000036300"/>
<accession>A0A7G2C2J8</accession>
<dbReference type="GO" id="GO:0016593">
    <property type="term" value="C:Cdc73/Paf1 complex"/>
    <property type="evidence" value="ECO:0007669"/>
    <property type="project" value="InterPro"/>
</dbReference>
<gene>
    <name evidence="2" type="ORF">ADEAN_000036300</name>
</gene>
<evidence type="ECO:0000313" key="2">
    <source>
        <dbReference type="EMBL" id="CAD2212927.1"/>
    </source>
</evidence>
<keyword evidence="3" id="KW-1185">Reference proteome</keyword>
<dbReference type="InterPro" id="IPR038103">
    <property type="entry name" value="CDC73_C_sf"/>
</dbReference>
<dbReference type="Gene3D" id="3.40.50.11990">
    <property type="entry name" value="RNA polymerase II accessory factor, Cdc73 C-terminal domain"/>
    <property type="match status" value="1"/>
</dbReference>
<dbReference type="InterPro" id="IPR007852">
    <property type="entry name" value="Cdc73/Parafibromin"/>
</dbReference>
<dbReference type="Proteomes" id="UP000515908">
    <property type="component" value="Chromosome 01"/>
</dbReference>
<feature type="region of interest" description="Disordered" evidence="1">
    <location>
        <begin position="52"/>
        <end position="75"/>
    </location>
</feature>
<dbReference type="GO" id="GO:0032968">
    <property type="term" value="P:positive regulation of transcription elongation by RNA polymerase II"/>
    <property type="evidence" value="ECO:0007669"/>
    <property type="project" value="TreeGrafter"/>
</dbReference>
<dbReference type="EMBL" id="LR877145">
    <property type="protein sequence ID" value="CAD2212927.1"/>
    <property type="molecule type" value="Genomic_DNA"/>
</dbReference>
<dbReference type="AlphaFoldDB" id="A0A7G2C2J8"/>
<dbReference type="GO" id="GO:0006368">
    <property type="term" value="P:transcription elongation by RNA polymerase II"/>
    <property type="evidence" value="ECO:0007669"/>
    <property type="project" value="InterPro"/>
</dbReference>
<proteinExistence type="predicted"/>
<reference evidence="2 3" key="1">
    <citation type="submission" date="2020-08" db="EMBL/GenBank/DDBJ databases">
        <authorList>
            <person name="Newling K."/>
            <person name="Davey J."/>
            <person name="Forrester S."/>
        </authorList>
    </citation>
    <scope>NUCLEOTIDE SEQUENCE [LARGE SCALE GENOMIC DNA]</scope>
    <source>
        <strain evidence="3">Crithidia deanei Carvalho (ATCC PRA-265)</strain>
    </source>
</reference>
<dbReference type="PANTHER" id="PTHR12466:SF8">
    <property type="entry name" value="PARAFIBROMIN"/>
    <property type="match status" value="1"/>
</dbReference>
<organism evidence="2 3">
    <name type="scientific">Angomonas deanei</name>
    <dbReference type="NCBI Taxonomy" id="59799"/>
    <lineage>
        <taxon>Eukaryota</taxon>
        <taxon>Discoba</taxon>
        <taxon>Euglenozoa</taxon>
        <taxon>Kinetoplastea</taxon>
        <taxon>Metakinetoplastina</taxon>
        <taxon>Trypanosomatida</taxon>
        <taxon>Trypanosomatidae</taxon>
        <taxon>Strigomonadinae</taxon>
        <taxon>Angomonas</taxon>
    </lineage>
</organism>
<dbReference type="GO" id="GO:0000993">
    <property type="term" value="F:RNA polymerase II complex binding"/>
    <property type="evidence" value="ECO:0007669"/>
    <property type="project" value="TreeGrafter"/>
</dbReference>
<feature type="compositionally biased region" description="Basic residues" evidence="1">
    <location>
        <begin position="58"/>
        <end position="68"/>
    </location>
</feature>
<protein>
    <submittedName>
        <fullName evidence="2">Uncharacterized protein</fullName>
    </submittedName>
</protein>